<name>A0A246HMS2_STEMA</name>
<sequence length="167" mass="18508">MADIHEFTKGWSVARLADEFGMDRRTASKRLKEAGVPPLTKRAGHDVYRLADAASALVNPGAAAFGAEGVVDPRDLPPMERRAFYQSENERLKVESTIGQLVPAAEVEADYAELVKKIVQFFDTLPDVLERKAGLTPEQVVKVQDECDRVRQSMYEGITDDDVRDSA</sequence>
<dbReference type="OrthoDB" id="6119938at2"/>
<dbReference type="InterPro" id="IPR009901">
    <property type="entry name" value="Phage_VT1-Sakai_H0025"/>
</dbReference>
<accession>A0A246HMS2</accession>
<comment type="caution">
    <text evidence="1">The sequence shown here is derived from an EMBL/GenBank/DDBJ whole genome shotgun (WGS) entry which is preliminary data.</text>
</comment>
<proteinExistence type="predicted"/>
<evidence type="ECO:0000313" key="1">
    <source>
        <dbReference type="EMBL" id="OWQ54000.1"/>
    </source>
</evidence>
<evidence type="ECO:0000313" key="2">
    <source>
        <dbReference type="Proteomes" id="UP000198157"/>
    </source>
</evidence>
<dbReference type="AlphaFoldDB" id="A0A246HMS2"/>
<gene>
    <name evidence="1" type="ORF">CEE60_10095</name>
</gene>
<dbReference type="EMBL" id="NIVS01000020">
    <property type="protein sequence ID" value="OWQ54000.1"/>
    <property type="molecule type" value="Genomic_DNA"/>
</dbReference>
<dbReference type="Proteomes" id="UP000198157">
    <property type="component" value="Unassembled WGS sequence"/>
</dbReference>
<dbReference type="Pfam" id="PF07278">
    <property type="entry name" value="DUF1441"/>
    <property type="match status" value="1"/>
</dbReference>
<reference evidence="1 2" key="1">
    <citation type="submission" date="2017-06" db="EMBL/GenBank/DDBJ databases">
        <authorList>
            <person name="Kim H.J."/>
            <person name="Triplett B.A."/>
        </authorList>
    </citation>
    <scope>NUCLEOTIDE SEQUENCE [LARGE SCALE GENOMIC DNA]</scope>
    <source>
        <strain evidence="1 2">13146</strain>
    </source>
</reference>
<organism evidence="1 2">
    <name type="scientific">Stenotrophomonas maltophilia</name>
    <name type="common">Pseudomonas maltophilia</name>
    <name type="synonym">Xanthomonas maltophilia</name>
    <dbReference type="NCBI Taxonomy" id="40324"/>
    <lineage>
        <taxon>Bacteria</taxon>
        <taxon>Pseudomonadati</taxon>
        <taxon>Pseudomonadota</taxon>
        <taxon>Gammaproteobacteria</taxon>
        <taxon>Lysobacterales</taxon>
        <taxon>Lysobacteraceae</taxon>
        <taxon>Stenotrophomonas</taxon>
        <taxon>Stenotrophomonas maltophilia group</taxon>
    </lineage>
</organism>
<protein>
    <submittedName>
        <fullName evidence="1">Terminase small subunit</fullName>
    </submittedName>
</protein>